<dbReference type="EMBL" id="GGFM01011610">
    <property type="protein sequence ID" value="MBW32361.1"/>
    <property type="molecule type" value="Transcribed_RNA"/>
</dbReference>
<reference evidence="1" key="1">
    <citation type="submission" date="2018-01" db="EMBL/GenBank/DDBJ databases">
        <title>An insight into the sialome of Amazonian anophelines.</title>
        <authorList>
            <person name="Ribeiro J.M."/>
            <person name="Scarpassa V."/>
            <person name="Calvo E."/>
        </authorList>
    </citation>
    <scope>NUCLEOTIDE SEQUENCE</scope>
    <source>
        <tissue evidence="1">Salivary glands</tissue>
    </source>
</reference>
<dbReference type="AlphaFoldDB" id="A0A2M3ZV16"/>
<sequence>MRWWPLSSGGFTSAMTQTMATALRAWRIMLVWRRMWVVAVERRRRRRAPQLLPCPPWLRSVPIDRSTAR</sequence>
<evidence type="ECO:0000313" key="1">
    <source>
        <dbReference type="EMBL" id="MBW32361.1"/>
    </source>
</evidence>
<organism evidence="1">
    <name type="scientific">Anopheles braziliensis</name>
    <dbReference type="NCBI Taxonomy" id="58242"/>
    <lineage>
        <taxon>Eukaryota</taxon>
        <taxon>Metazoa</taxon>
        <taxon>Ecdysozoa</taxon>
        <taxon>Arthropoda</taxon>
        <taxon>Hexapoda</taxon>
        <taxon>Insecta</taxon>
        <taxon>Pterygota</taxon>
        <taxon>Neoptera</taxon>
        <taxon>Endopterygota</taxon>
        <taxon>Diptera</taxon>
        <taxon>Nematocera</taxon>
        <taxon>Culicoidea</taxon>
        <taxon>Culicidae</taxon>
        <taxon>Anophelinae</taxon>
        <taxon>Anopheles</taxon>
    </lineage>
</organism>
<accession>A0A2M3ZV16</accession>
<name>A0A2M3ZV16_9DIPT</name>
<proteinExistence type="predicted"/>
<protein>
    <submittedName>
        <fullName evidence="1">Putative secreted peptide</fullName>
    </submittedName>
</protein>